<evidence type="ECO:0000256" key="3">
    <source>
        <dbReference type="ARBA" id="ARBA00022729"/>
    </source>
</evidence>
<dbReference type="GO" id="GO:0005576">
    <property type="term" value="C:extracellular region"/>
    <property type="evidence" value="ECO:0007669"/>
    <property type="project" value="UniProtKB-SubCell"/>
</dbReference>
<keyword evidence="9" id="KW-1133">Transmembrane helix</keyword>
<keyword evidence="5" id="KW-0119">Carbohydrate metabolism</keyword>
<feature type="region of interest" description="Disordered" evidence="8">
    <location>
        <begin position="1"/>
        <end position="27"/>
    </location>
</feature>
<comment type="subcellular location">
    <subcellularLocation>
        <location evidence="1">Secreted</location>
    </subcellularLocation>
</comment>
<keyword evidence="2" id="KW-0964">Secreted</keyword>
<feature type="transmembrane region" description="Helical" evidence="9">
    <location>
        <begin position="40"/>
        <end position="61"/>
    </location>
</feature>
<keyword evidence="11" id="KW-1185">Reference proteome</keyword>
<dbReference type="GO" id="GO:0000272">
    <property type="term" value="P:polysaccharide catabolic process"/>
    <property type="evidence" value="ECO:0007669"/>
    <property type="project" value="UniProtKB-KW"/>
</dbReference>
<evidence type="ECO:0000256" key="2">
    <source>
        <dbReference type="ARBA" id="ARBA00022525"/>
    </source>
</evidence>
<feature type="compositionally biased region" description="Polar residues" evidence="8">
    <location>
        <begin position="1"/>
        <end position="11"/>
    </location>
</feature>
<feature type="compositionally biased region" description="Pro residues" evidence="8">
    <location>
        <begin position="502"/>
        <end position="512"/>
    </location>
</feature>
<name>A0A5R8KE19_9BACT</name>
<evidence type="ECO:0000313" key="11">
    <source>
        <dbReference type="Proteomes" id="UP000306196"/>
    </source>
</evidence>
<evidence type="ECO:0000256" key="4">
    <source>
        <dbReference type="ARBA" id="ARBA00022801"/>
    </source>
</evidence>
<proteinExistence type="predicted"/>
<dbReference type="RefSeq" id="WP_138086553.1">
    <property type="nucleotide sequence ID" value="NZ_VAUV01000008.1"/>
</dbReference>
<dbReference type="InterPro" id="IPR009939">
    <property type="entry name" value="Chitosanase_fungal"/>
</dbReference>
<dbReference type="Pfam" id="PF07335">
    <property type="entry name" value="Glyco_hydro_75"/>
    <property type="match status" value="1"/>
</dbReference>
<evidence type="ECO:0000256" key="6">
    <source>
        <dbReference type="ARBA" id="ARBA00023295"/>
    </source>
</evidence>
<evidence type="ECO:0000256" key="9">
    <source>
        <dbReference type="SAM" id="Phobius"/>
    </source>
</evidence>
<gene>
    <name evidence="10" type="ORF">FEM03_12290</name>
</gene>
<feature type="compositionally biased region" description="Pro residues" evidence="8">
    <location>
        <begin position="524"/>
        <end position="542"/>
    </location>
</feature>
<evidence type="ECO:0000256" key="1">
    <source>
        <dbReference type="ARBA" id="ARBA00004613"/>
    </source>
</evidence>
<feature type="region of interest" description="Disordered" evidence="8">
    <location>
        <begin position="481"/>
        <end position="542"/>
    </location>
</feature>
<organism evidence="10 11">
    <name type="scientific">Phragmitibacter flavus</name>
    <dbReference type="NCBI Taxonomy" id="2576071"/>
    <lineage>
        <taxon>Bacteria</taxon>
        <taxon>Pseudomonadati</taxon>
        <taxon>Verrucomicrobiota</taxon>
        <taxon>Verrucomicrobiia</taxon>
        <taxon>Verrucomicrobiales</taxon>
        <taxon>Verrucomicrobiaceae</taxon>
        <taxon>Phragmitibacter</taxon>
    </lineage>
</organism>
<dbReference type="GO" id="GO:0016977">
    <property type="term" value="F:chitosanase activity"/>
    <property type="evidence" value="ECO:0007669"/>
    <property type="project" value="InterPro"/>
</dbReference>
<dbReference type="AlphaFoldDB" id="A0A5R8KE19"/>
<evidence type="ECO:0000256" key="8">
    <source>
        <dbReference type="SAM" id="MobiDB-lite"/>
    </source>
</evidence>
<keyword evidence="9" id="KW-0472">Membrane</keyword>
<evidence type="ECO:0000313" key="10">
    <source>
        <dbReference type="EMBL" id="TLD70497.1"/>
    </source>
</evidence>
<keyword evidence="3" id="KW-0732">Signal</keyword>
<sequence>MPKDPNSTPPSNKRRTKKTSIPHDDDFAIPENWQKRRPGFFSAFSRLLLLLIVLALLVLPFTPYAGRIKRSIDDLVEKARTSKIVYRDVPKEVTITREVDREVIKEVEVVKEVPAPPPPLPSNFIPRQEVDVATLYNGITIQTQLDAQQGTYASTERLDKDAFTVNFKLSVRIPKANDTLPELARVNEHLPKMLPGFPSLLEGAKVSGFYHKLYDLKTTRVQRELTRLNRVLDRHNFFDTETILELTHPQSKRRALLIQSDMDVVADGSDGDRMPNMSASIYQSTHYQPSTSYEWAKKGKTQNPLLPLWLKSLDTAKKEFAVKGLSAARNAELRSEIDHAERVITGLRTRSSLIAEKDPFIVLSLLFRDYPKTHPHAPGMGDYAAVIFEDKIYPAICGDYGPTFKMGEASLRMAKTINENSSPYRRPVSDLTVTYLIFPGTAERPFGPPKLDHWHQKVSAYLEECGGLGTGYTLHQWEDLFAPPAPATPPAAPAPAADPAQPESPPTTPPATSPASATETPTTPVDPIPSPSPASPNTPPSP</sequence>
<reference evidence="10 11" key="1">
    <citation type="submission" date="2019-05" db="EMBL/GenBank/DDBJ databases">
        <title>Verrucobacter flavum gen. nov., sp. nov. a new member of the family Verrucomicrobiaceae.</title>
        <authorList>
            <person name="Szuroczki S."/>
            <person name="Abbaszade G."/>
            <person name="Szabo A."/>
            <person name="Felfoldi T."/>
            <person name="Schumann P."/>
            <person name="Boka K."/>
            <person name="Keki Z."/>
            <person name="Toumi M."/>
            <person name="Toth E."/>
        </authorList>
    </citation>
    <scope>NUCLEOTIDE SEQUENCE [LARGE SCALE GENOMIC DNA]</scope>
    <source>
        <strain evidence="10 11">MG-N-17</strain>
    </source>
</reference>
<evidence type="ECO:0000256" key="7">
    <source>
        <dbReference type="ARBA" id="ARBA00023326"/>
    </source>
</evidence>
<feature type="compositionally biased region" description="Low complexity" evidence="8">
    <location>
        <begin position="513"/>
        <end position="523"/>
    </location>
</feature>
<keyword evidence="9" id="KW-0812">Transmembrane</keyword>
<comment type="caution">
    <text evidence="10">The sequence shown here is derived from an EMBL/GenBank/DDBJ whole genome shotgun (WGS) entry which is preliminary data.</text>
</comment>
<accession>A0A5R8KE19</accession>
<keyword evidence="6" id="KW-0326">Glycosidase</keyword>
<dbReference type="EMBL" id="VAUV01000008">
    <property type="protein sequence ID" value="TLD70497.1"/>
    <property type="molecule type" value="Genomic_DNA"/>
</dbReference>
<protein>
    <submittedName>
        <fullName evidence="10">Uncharacterized protein</fullName>
    </submittedName>
</protein>
<dbReference type="OrthoDB" id="190437at2"/>
<feature type="compositionally biased region" description="Pro residues" evidence="8">
    <location>
        <begin position="483"/>
        <end position="493"/>
    </location>
</feature>
<evidence type="ECO:0000256" key="5">
    <source>
        <dbReference type="ARBA" id="ARBA00023277"/>
    </source>
</evidence>
<keyword evidence="4" id="KW-0378">Hydrolase</keyword>
<dbReference type="Proteomes" id="UP000306196">
    <property type="component" value="Unassembled WGS sequence"/>
</dbReference>
<keyword evidence="7" id="KW-0624">Polysaccharide degradation</keyword>